<protein>
    <recommendedName>
        <fullName evidence="4">Reverse transcriptase domain-containing protein</fullName>
    </recommendedName>
</protein>
<proteinExistence type="predicted"/>
<dbReference type="EMBL" id="VIIS01001975">
    <property type="protein sequence ID" value="KAF0290187.1"/>
    <property type="molecule type" value="Genomic_DNA"/>
</dbReference>
<name>A0A6A4V1P5_AMPAM</name>
<feature type="region of interest" description="Disordered" evidence="1">
    <location>
        <begin position="1"/>
        <end position="32"/>
    </location>
</feature>
<dbReference type="Proteomes" id="UP000440578">
    <property type="component" value="Unassembled WGS sequence"/>
</dbReference>
<organism evidence="2 3">
    <name type="scientific">Amphibalanus amphitrite</name>
    <name type="common">Striped barnacle</name>
    <name type="synonym">Balanus amphitrite</name>
    <dbReference type="NCBI Taxonomy" id="1232801"/>
    <lineage>
        <taxon>Eukaryota</taxon>
        <taxon>Metazoa</taxon>
        <taxon>Ecdysozoa</taxon>
        <taxon>Arthropoda</taxon>
        <taxon>Crustacea</taxon>
        <taxon>Multicrustacea</taxon>
        <taxon>Cirripedia</taxon>
        <taxon>Thoracica</taxon>
        <taxon>Thoracicalcarea</taxon>
        <taxon>Balanomorpha</taxon>
        <taxon>Balanoidea</taxon>
        <taxon>Balanidae</taxon>
        <taxon>Amphibalaninae</taxon>
        <taxon>Amphibalanus</taxon>
    </lineage>
</organism>
<keyword evidence="3" id="KW-1185">Reference proteome</keyword>
<feature type="compositionally biased region" description="Basic and acidic residues" evidence="1">
    <location>
        <begin position="1"/>
        <end position="16"/>
    </location>
</feature>
<reference evidence="2 3" key="1">
    <citation type="submission" date="2019-07" db="EMBL/GenBank/DDBJ databases">
        <title>Draft genome assembly of a fouling barnacle, Amphibalanus amphitrite (Darwin, 1854): The first reference genome for Thecostraca.</title>
        <authorList>
            <person name="Kim W."/>
        </authorList>
    </citation>
    <scope>NUCLEOTIDE SEQUENCE [LARGE SCALE GENOMIC DNA]</scope>
    <source>
        <strain evidence="2">SNU_AA5</strain>
        <tissue evidence="2">Soma without cirri and trophi</tissue>
    </source>
</reference>
<dbReference type="OrthoDB" id="2897838at2759"/>
<sequence length="185" mass="20032">MHRLTDGRTDGRRGTADGHVSPDGVARAKPSESGADFGFPFYRRVPPRRPIRSGASGYDPALAAQLVHGFRYGFPLGSAEVPSACQRSLGGFQAMCRDLAIPLRRDKTVAPCRSLTFLGVVLDLERGELRLPADKLARARAGLTSLLARRKAPLRMVFKELRPSAAATPTSWDWPACGTLSPFTS</sequence>
<evidence type="ECO:0000313" key="2">
    <source>
        <dbReference type="EMBL" id="KAF0290187.1"/>
    </source>
</evidence>
<comment type="caution">
    <text evidence="2">The sequence shown here is derived from an EMBL/GenBank/DDBJ whole genome shotgun (WGS) entry which is preliminary data.</text>
</comment>
<evidence type="ECO:0000256" key="1">
    <source>
        <dbReference type="SAM" id="MobiDB-lite"/>
    </source>
</evidence>
<evidence type="ECO:0000313" key="3">
    <source>
        <dbReference type="Proteomes" id="UP000440578"/>
    </source>
</evidence>
<gene>
    <name evidence="2" type="ORF">FJT64_001246</name>
</gene>
<accession>A0A6A4V1P5</accession>
<dbReference type="AlphaFoldDB" id="A0A6A4V1P5"/>
<evidence type="ECO:0008006" key="4">
    <source>
        <dbReference type="Google" id="ProtNLM"/>
    </source>
</evidence>